<evidence type="ECO:0000313" key="2">
    <source>
        <dbReference type="EMBL" id="CAH0759543.1"/>
    </source>
</evidence>
<feature type="region of interest" description="Disordered" evidence="1">
    <location>
        <begin position="789"/>
        <end position="812"/>
    </location>
</feature>
<dbReference type="EMBL" id="OU893335">
    <property type="protein sequence ID" value="CAH0759543.1"/>
    <property type="molecule type" value="Genomic_DNA"/>
</dbReference>
<name>A0A9P0C1V1_9NEOP</name>
<reference evidence="2" key="2">
    <citation type="submission" date="2022-10" db="EMBL/GenBank/DDBJ databases">
        <authorList>
            <consortium name="ENA_rothamsted_submissions"/>
            <consortium name="culmorum"/>
            <person name="King R."/>
        </authorList>
    </citation>
    <scope>NUCLEOTIDE SEQUENCE</scope>
</reference>
<accession>A0A9P0C1V1</accession>
<feature type="region of interest" description="Disordered" evidence="1">
    <location>
        <begin position="509"/>
        <end position="531"/>
    </location>
</feature>
<feature type="compositionally biased region" description="Basic and acidic residues" evidence="1">
    <location>
        <begin position="125"/>
        <end position="136"/>
    </location>
</feature>
<feature type="compositionally biased region" description="Basic residues" evidence="1">
    <location>
        <begin position="172"/>
        <end position="182"/>
    </location>
</feature>
<sequence length="812" mass="92810">MNPKKNKNKNRPNKPPNPSPPQKIEEVISIDKKPVQQISETVESATKIEERVPEILSEVVPSHELDSGEKNDETPKKPKRNRGKKKNQDTDCQKIDLESDIVRQEVLLDMPNIAPTTPKKKNKEKGKEDKEIEKVDDQKIKTMEAIYSETAIKQTIEASISDNLSEQDVKPPKKKNKKKKHRTESEKSEKLEEVSCISAFQKLLKNEDSEILGENIDLPICKEKITKTYKNELENVILPEVNILIEKSINEEKIVDSSKHIITDNAKGKKKNKKDKSYSQNENVKGIVSNIVSDTKIKGDTENILELELTDVKKEAFMTEDKSQSNLSENLIPSEETLKSKARIAKPVERKRKGKDSDQTKDVSSIQDEDHPVTDRNKHDITGNIKCEQIVAEIKSRIKSDGESNKKDVLQNSCQSEDLSIINITKVDEIYKEKSVALESDLDSVKKKKKSPKHKKDLQTIESKIQTNVPLSEIVEKQMKKNVSEIEVVAGEKTREELVEPILGTEVFKETEKSKKKENKSPKSTKDSQTLDLKIQTQEPLCEIVEKRAEKYIPEIEVITDKRQSEKFVESSVRTEVFETVAINVAEKPKKKEKKSPKPKNDPQKVDFEIQTPLSEACLIEKVPEKKVIDFESKSEESVEFTGRTEIFEVAATQMMEKSKKKEKKSSQSKEDPQIIDFEIQTQAQLSEMIETRLIKKVPEKEKSEEFVESTGQTEVFEEVATKVEEKSKKKGKKSPKPKNDYQITEFDIQTQTPLSEIVETQMESNISEMEVIDDEKMSEEFVEPIVKTEDFDKEATKVAEKPKKKEKKSPK</sequence>
<feature type="compositionally biased region" description="Basic residues" evidence="1">
    <location>
        <begin position="589"/>
        <end position="598"/>
    </location>
</feature>
<evidence type="ECO:0000256" key="1">
    <source>
        <dbReference type="SAM" id="MobiDB-lite"/>
    </source>
</evidence>
<keyword evidence="3" id="KW-1185">Reference proteome</keyword>
<dbReference type="AlphaFoldDB" id="A0A9P0C1V1"/>
<feature type="compositionally biased region" description="Basic and acidic residues" evidence="1">
    <location>
        <begin position="509"/>
        <end position="526"/>
    </location>
</feature>
<feature type="compositionally biased region" description="Basic residues" evidence="1">
    <location>
        <begin position="340"/>
        <end position="354"/>
    </location>
</feature>
<feature type="compositionally biased region" description="Basic and acidic residues" evidence="1">
    <location>
        <begin position="789"/>
        <end position="804"/>
    </location>
</feature>
<dbReference type="Proteomes" id="UP001153714">
    <property type="component" value="Chromosome 4"/>
</dbReference>
<proteinExistence type="predicted"/>
<protein>
    <submittedName>
        <fullName evidence="2">Uncharacterized protein</fullName>
    </submittedName>
</protein>
<gene>
    <name evidence="2" type="ORF">DIATSA_LOCUS9844</name>
</gene>
<feature type="compositionally biased region" description="Basic and acidic residues" evidence="1">
    <location>
        <begin position="86"/>
        <end position="103"/>
    </location>
</feature>
<feature type="compositionally biased region" description="Basic and acidic residues" evidence="1">
    <location>
        <begin position="61"/>
        <end position="76"/>
    </location>
</feature>
<organism evidence="2 3">
    <name type="scientific">Diatraea saccharalis</name>
    <name type="common">sugarcane borer</name>
    <dbReference type="NCBI Taxonomy" id="40085"/>
    <lineage>
        <taxon>Eukaryota</taxon>
        <taxon>Metazoa</taxon>
        <taxon>Ecdysozoa</taxon>
        <taxon>Arthropoda</taxon>
        <taxon>Hexapoda</taxon>
        <taxon>Insecta</taxon>
        <taxon>Pterygota</taxon>
        <taxon>Neoptera</taxon>
        <taxon>Endopterygota</taxon>
        <taxon>Lepidoptera</taxon>
        <taxon>Glossata</taxon>
        <taxon>Ditrysia</taxon>
        <taxon>Pyraloidea</taxon>
        <taxon>Crambidae</taxon>
        <taxon>Crambinae</taxon>
        <taxon>Diatraea</taxon>
    </lineage>
</organism>
<feature type="region of interest" description="Disordered" evidence="1">
    <location>
        <begin position="722"/>
        <end position="744"/>
    </location>
</feature>
<feature type="region of interest" description="Disordered" evidence="1">
    <location>
        <begin position="588"/>
        <end position="608"/>
    </location>
</feature>
<feature type="region of interest" description="Disordered" evidence="1">
    <location>
        <begin position="158"/>
        <end position="190"/>
    </location>
</feature>
<reference evidence="2" key="1">
    <citation type="submission" date="2021-12" db="EMBL/GenBank/DDBJ databases">
        <authorList>
            <person name="King R."/>
        </authorList>
    </citation>
    <scope>NUCLEOTIDE SEQUENCE</scope>
</reference>
<evidence type="ECO:0000313" key="3">
    <source>
        <dbReference type="Proteomes" id="UP001153714"/>
    </source>
</evidence>
<feature type="region of interest" description="Disordered" evidence="1">
    <location>
        <begin position="656"/>
        <end position="676"/>
    </location>
</feature>
<feature type="non-terminal residue" evidence="2">
    <location>
        <position position="812"/>
    </location>
</feature>
<feature type="region of interest" description="Disordered" evidence="1">
    <location>
        <begin position="1"/>
        <end position="136"/>
    </location>
</feature>
<feature type="compositionally biased region" description="Basic and acidic residues" evidence="1">
    <location>
        <begin position="23"/>
        <end position="34"/>
    </location>
</feature>
<feature type="compositionally biased region" description="Basic and acidic residues" evidence="1">
    <location>
        <begin position="368"/>
        <end position="381"/>
    </location>
</feature>
<feature type="compositionally biased region" description="Basic residues" evidence="1">
    <location>
        <begin position="1"/>
        <end position="12"/>
    </location>
</feature>
<feature type="compositionally biased region" description="Basic and acidic residues" evidence="1">
    <location>
        <begin position="657"/>
        <end position="673"/>
    </location>
</feature>
<feature type="compositionally biased region" description="Basic and acidic residues" evidence="1">
    <location>
        <begin position="599"/>
        <end position="608"/>
    </location>
</feature>
<feature type="region of interest" description="Disordered" evidence="1">
    <location>
        <begin position="319"/>
        <end position="381"/>
    </location>
</feature>